<dbReference type="Proteomes" id="UP000000607">
    <property type="component" value="Chromosome"/>
</dbReference>
<gene>
    <name evidence="1" type="ordered locus">MS2366</name>
</gene>
<dbReference type="STRING" id="221988.MS2366"/>
<reference evidence="1 2" key="1">
    <citation type="journal article" date="2004" name="Nat. Biotechnol.">
        <title>The genome sequence of the capnophilic rumen bacterium Mannheimia succiniciproducens.</title>
        <authorList>
            <person name="Hong S.H."/>
            <person name="Kim J.S."/>
            <person name="Lee S.Y."/>
            <person name="In Y.H."/>
            <person name="Choi S.S."/>
            <person name="Rih J.-K."/>
            <person name="Kim C.H."/>
            <person name="Jeong H."/>
            <person name="Hur C.G."/>
            <person name="Kim J.J."/>
        </authorList>
    </citation>
    <scope>NUCLEOTIDE SEQUENCE [LARGE SCALE GENOMIC DNA]</scope>
    <source>
        <strain evidence="2">KCTC 0769BP / MBEL55E</strain>
    </source>
</reference>
<sequence length="30" mass="3755">MVNYENNTLNKKKKFENYQKNNKLFTNIYL</sequence>
<dbReference type="AlphaFoldDB" id="Q65PY7"/>
<proteinExistence type="predicted"/>
<accession>Q65PY7</accession>
<organism evidence="1 2">
    <name type="scientific">Mannheimia succiniciproducens (strain KCTC 0769BP / MBEL55E)</name>
    <dbReference type="NCBI Taxonomy" id="221988"/>
    <lineage>
        <taxon>Bacteria</taxon>
        <taxon>Pseudomonadati</taxon>
        <taxon>Pseudomonadota</taxon>
        <taxon>Gammaproteobacteria</taxon>
        <taxon>Pasteurellales</taxon>
        <taxon>Pasteurellaceae</taxon>
        <taxon>Basfia</taxon>
    </lineage>
</organism>
<evidence type="ECO:0000313" key="2">
    <source>
        <dbReference type="Proteomes" id="UP000000607"/>
    </source>
</evidence>
<dbReference type="KEGG" id="msu:MS2366"/>
<evidence type="ECO:0000313" key="1">
    <source>
        <dbReference type="EMBL" id="AAU38973.1"/>
    </source>
</evidence>
<dbReference type="EMBL" id="AE016827">
    <property type="protein sequence ID" value="AAU38973.1"/>
    <property type="molecule type" value="Genomic_DNA"/>
</dbReference>
<name>Q65PY7_MANSM</name>
<dbReference type="HOGENOM" id="CLU_3404275_0_0_6"/>
<keyword evidence="2" id="KW-1185">Reference proteome</keyword>
<protein>
    <submittedName>
        <fullName evidence="1">Uncharacterized protein</fullName>
    </submittedName>
</protein>